<comment type="caution">
    <text evidence="3">The sequence shown here is derived from an EMBL/GenBank/DDBJ whole genome shotgun (WGS) entry which is preliminary data.</text>
</comment>
<dbReference type="Gene3D" id="3.90.640.10">
    <property type="entry name" value="Actin, Chain A, domain 4"/>
    <property type="match status" value="2"/>
</dbReference>
<evidence type="ECO:0000256" key="1">
    <source>
        <dbReference type="RuleBase" id="RU000487"/>
    </source>
</evidence>
<dbReference type="SUPFAM" id="SSF53067">
    <property type="entry name" value="Actin-like ATPase domain"/>
    <property type="match status" value="3"/>
</dbReference>
<evidence type="ECO:0000313" key="3">
    <source>
        <dbReference type="EMBL" id="KAJ3439346.1"/>
    </source>
</evidence>
<dbReference type="InterPro" id="IPR004000">
    <property type="entry name" value="Actin"/>
</dbReference>
<keyword evidence="2" id="KW-0175">Coiled coil</keyword>
<name>A0AAV7ZEJ8_9EUKA</name>
<dbReference type="AlphaFoldDB" id="A0AAV7ZEJ8"/>
<organism evidence="3 4">
    <name type="scientific">Anaeramoeba flamelloides</name>
    <dbReference type="NCBI Taxonomy" id="1746091"/>
    <lineage>
        <taxon>Eukaryota</taxon>
        <taxon>Metamonada</taxon>
        <taxon>Anaeramoebidae</taxon>
        <taxon>Anaeramoeba</taxon>
    </lineage>
</organism>
<reference evidence="3" key="1">
    <citation type="submission" date="2022-08" db="EMBL/GenBank/DDBJ databases">
        <title>Novel sulphate-reducing endosymbionts in the free-living metamonad Anaeramoeba.</title>
        <authorList>
            <person name="Jerlstrom-Hultqvist J."/>
            <person name="Cepicka I."/>
            <person name="Gallot-Lavallee L."/>
            <person name="Salas-Leiva D."/>
            <person name="Curtis B.A."/>
            <person name="Zahonova K."/>
            <person name="Pipaliya S."/>
            <person name="Dacks J."/>
            <person name="Roger A.J."/>
        </authorList>
    </citation>
    <scope>NUCLEOTIDE SEQUENCE</scope>
    <source>
        <strain evidence="3">Busselton2</strain>
    </source>
</reference>
<dbReference type="PANTHER" id="PTHR11937">
    <property type="entry name" value="ACTIN"/>
    <property type="match status" value="1"/>
</dbReference>
<dbReference type="InterPro" id="IPR043129">
    <property type="entry name" value="ATPase_NBD"/>
</dbReference>
<gene>
    <name evidence="3" type="ORF">M0812_15372</name>
</gene>
<dbReference type="Gene3D" id="3.30.420.40">
    <property type="match status" value="4"/>
</dbReference>
<evidence type="ECO:0000256" key="2">
    <source>
        <dbReference type="SAM" id="Coils"/>
    </source>
</evidence>
<feature type="coiled-coil region" evidence="2">
    <location>
        <begin position="826"/>
        <end position="874"/>
    </location>
</feature>
<dbReference type="EMBL" id="JANTQA010000032">
    <property type="protein sequence ID" value="KAJ3439346.1"/>
    <property type="molecule type" value="Genomic_DNA"/>
</dbReference>
<sequence>MSTIIIDIGTYSIKYGFTDSTHKGGEIPSTVSCLKRSTIHFCIKNLPPLECGKKIDQNQSLYSISYPFLDLSTKNIQHLMNCLLSKIETICKDLRSENHFLVLFPAHLNKTLKIDICNLFYKKYPNSYLTFPNPSRVLFSLLQWKSLTFQNTFTGISFEFGECMTRVVPIIQNRIVHKNIRICRIGARDLNYELATVLKRSGCSVETTADIETIREIKEKSCFIALDLQKERSNYKKLDSNFKPTKGEMSNGLLKAGSNIIKNTSHRFECCEIFFQGTKSFQSLVVSSILGCDPKYHQKLFNNIILSGGSCNIPGFSKRLKYEITKLTKGKFKTKLHHKFYSQPNLRIQMQYLNYFASKLFLQQKSHKQNWYHKKKFIQNQNTLLDSDFNPKLTQNWKVPFYLTNTRIHDPLRSSIFQQKIPFKTKKVVPGCVFDLGSHEIKIGLAGDEIPKFTEKTIVGTYKYSNIHPGEAPKPKYLNDTKDFQSIMYMDHLIKNGLIQNWEHFQQIFNSLCYSYLRAHPHVCYFHISEPTLVSHKYRSKYSEILFEDFEVAGLYFSPQGLISEYLTGSPTYLSVSISKGLTQICPVYSNCIIPQGVKQLNFGGEQITQYLKTGLIENGYDYSNSNELYKIQHIKETLCYVPNKNYKMNVSNVLDWESKKINLDQKYRRCGDILFQPQMYGFQFKPIHELINDSISKCPLEIQKTLWQNIYCYGGTTYFNGFITRLNDELSKSTSNEIKIKHDTTIRYPVFLTGSIQTELVNFQNVYVLKNEYEEYGSNIFLRNSPFIDNLFNQYGNNLIQKSNTNFKKFQKFNLNKSQNHSKNCVQLNTQINSLQLKSNQLLQKYTQTVTEEKKLRDNNYALKQKLLELQKNL</sequence>
<accession>A0AAV7ZEJ8</accession>
<evidence type="ECO:0000313" key="4">
    <source>
        <dbReference type="Proteomes" id="UP001146793"/>
    </source>
</evidence>
<dbReference type="Pfam" id="PF00022">
    <property type="entry name" value="Actin"/>
    <property type="match status" value="2"/>
</dbReference>
<dbReference type="SMART" id="SM00268">
    <property type="entry name" value="ACTIN"/>
    <property type="match status" value="2"/>
</dbReference>
<proteinExistence type="inferred from homology"/>
<dbReference type="Proteomes" id="UP001146793">
    <property type="component" value="Unassembled WGS sequence"/>
</dbReference>
<comment type="similarity">
    <text evidence="1">Belongs to the actin family.</text>
</comment>
<protein>
    <submittedName>
        <fullName evidence="3">Actin-5c-related</fullName>
    </submittedName>
</protein>